<evidence type="ECO:0000313" key="2">
    <source>
        <dbReference type="Proteomes" id="UP001300012"/>
    </source>
</evidence>
<evidence type="ECO:0000313" key="1">
    <source>
        <dbReference type="EMBL" id="MCR8630636.1"/>
    </source>
</evidence>
<sequence>MSRTIIEQIIIEIVDELIIREPQNGPVLFSFLKDLRSGKYLQDLVNAIFQKPKQFDIDVYDAYCFLHVWSWLFSGKIARAKIWVGNKPNKDVDILSNNEILSKLIHPFKAEFLPRLFLARRGIYYKLSESIYNYIEKNSREV</sequence>
<gene>
    <name evidence="1" type="ORF">NV381_05410</name>
</gene>
<proteinExistence type="predicted"/>
<dbReference type="EMBL" id="JANQBD010000003">
    <property type="protein sequence ID" value="MCR8630636.1"/>
    <property type="molecule type" value="Genomic_DNA"/>
</dbReference>
<protein>
    <submittedName>
        <fullName evidence="1">Uncharacterized protein</fullName>
    </submittedName>
</protein>
<name>A0ABT1YBS5_9BACL</name>
<keyword evidence="2" id="KW-1185">Reference proteome</keyword>
<dbReference type="RefSeq" id="WP_258212251.1">
    <property type="nucleotide sequence ID" value="NZ_JANQBD010000003.1"/>
</dbReference>
<accession>A0ABT1YBS5</accession>
<reference evidence="1 2" key="1">
    <citation type="submission" date="2022-08" db="EMBL/GenBank/DDBJ databases">
        <title>Paenibacillus endoradicis sp. nov., Paenibacillus radicibacter sp. nov and Paenibacillus pararadicis sp. nov., three cold-adapted plant growth-promoting bacteria isolated from root of Larix gmelinii in Great Khingan.</title>
        <authorList>
            <person name="Xue H."/>
        </authorList>
    </citation>
    <scope>NUCLEOTIDE SEQUENCE [LARGE SCALE GENOMIC DNA]</scope>
    <source>
        <strain evidence="1 2">N5-1-1-5</strain>
    </source>
</reference>
<dbReference type="Proteomes" id="UP001300012">
    <property type="component" value="Unassembled WGS sequence"/>
</dbReference>
<comment type="caution">
    <text evidence="1">The sequence shown here is derived from an EMBL/GenBank/DDBJ whole genome shotgun (WGS) entry which is preliminary data.</text>
</comment>
<organism evidence="1 2">
    <name type="scientific">Paenibacillus radicis</name>
    <name type="common">ex Xue et al. 2023</name>
    <dbReference type="NCBI Taxonomy" id="2972489"/>
    <lineage>
        <taxon>Bacteria</taxon>
        <taxon>Bacillati</taxon>
        <taxon>Bacillota</taxon>
        <taxon>Bacilli</taxon>
        <taxon>Bacillales</taxon>
        <taxon>Paenibacillaceae</taxon>
        <taxon>Paenibacillus</taxon>
    </lineage>
</organism>